<keyword evidence="8" id="KW-0413">Isomerase</keyword>
<keyword evidence="4" id="KW-0378">Hydrolase</keyword>
<dbReference type="InterPro" id="IPR014001">
    <property type="entry name" value="Helicase_ATP-bd"/>
</dbReference>
<dbReference type="GO" id="GO:0043590">
    <property type="term" value="C:bacterial nucleoid"/>
    <property type="evidence" value="ECO:0007669"/>
    <property type="project" value="TreeGrafter"/>
</dbReference>
<dbReference type="GO" id="GO:0006310">
    <property type="term" value="P:DNA recombination"/>
    <property type="evidence" value="ECO:0007669"/>
    <property type="project" value="InterPro"/>
</dbReference>
<dbReference type="Gene3D" id="3.40.50.300">
    <property type="entry name" value="P-loop containing nucleotide triphosphate hydrolases"/>
    <property type="match status" value="2"/>
</dbReference>
<evidence type="ECO:0000256" key="5">
    <source>
        <dbReference type="ARBA" id="ARBA00022806"/>
    </source>
</evidence>
<evidence type="ECO:0000256" key="2">
    <source>
        <dbReference type="ARBA" id="ARBA00022723"/>
    </source>
</evidence>
<comment type="catalytic activity">
    <reaction evidence="9">
        <text>Couples ATP hydrolysis with the unwinding of duplex DNA by translocating in the 3'-5' direction.</text>
        <dbReference type="EC" id="5.6.2.4"/>
    </reaction>
</comment>
<evidence type="ECO:0000256" key="10">
    <source>
        <dbReference type="ARBA" id="ARBA00034808"/>
    </source>
</evidence>
<dbReference type="SMART" id="SM00487">
    <property type="entry name" value="DEXDc"/>
    <property type="match status" value="1"/>
</dbReference>
<evidence type="ECO:0000256" key="4">
    <source>
        <dbReference type="ARBA" id="ARBA00022801"/>
    </source>
</evidence>
<dbReference type="NCBIfam" id="TIGR00614">
    <property type="entry name" value="recQ_fam"/>
    <property type="match status" value="1"/>
</dbReference>
<dbReference type="Proteomes" id="UP000192393">
    <property type="component" value="Unassembled WGS sequence"/>
</dbReference>
<evidence type="ECO:0000256" key="11">
    <source>
        <dbReference type="ARBA" id="ARBA00044535"/>
    </source>
</evidence>
<dbReference type="FunFam" id="3.40.50.300:FF:000296">
    <property type="entry name" value="ATP-dependent DNA helicase RecQ"/>
    <property type="match status" value="1"/>
</dbReference>
<dbReference type="PROSITE" id="PS51194">
    <property type="entry name" value="HELICASE_CTER"/>
    <property type="match status" value="1"/>
</dbReference>
<dbReference type="Pfam" id="PF16124">
    <property type="entry name" value="RecQ_Zn_bind"/>
    <property type="match status" value="1"/>
</dbReference>
<dbReference type="STRING" id="1434700.SAMN06296427_108102"/>
<dbReference type="PANTHER" id="PTHR13710">
    <property type="entry name" value="DNA HELICASE RECQ FAMILY MEMBER"/>
    <property type="match status" value="1"/>
</dbReference>
<dbReference type="Gene3D" id="1.10.10.10">
    <property type="entry name" value="Winged helix-like DNA-binding domain superfamily/Winged helix DNA-binding domain"/>
    <property type="match status" value="1"/>
</dbReference>
<dbReference type="PANTHER" id="PTHR13710:SF105">
    <property type="entry name" value="ATP-DEPENDENT DNA HELICASE Q1"/>
    <property type="match status" value="1"/>
</dbReference>
<dbReference type="GO" id="GO:0009378">
    <property type="term" value="F:four-way junction helicase activity"/>
    <property type="evidence" value="ECO:0007669"/>
    <property type="project" value="TreeGrafter"/>
</dbReference>
<dbReference type="GO" id="GO:0043138">
    <property type="term" value="F:3'-5' DNA helicase activity"/>
    <property type="evidence" value="ECO:0007669"/>
    <property type="project" value="UniProtKB-EC"/>
</dbReference>
<dbReference type="RefSeq" id="WP_084017979.1">
    <property type="nucleotide sequence ID" value="NZ_FWXS01000008.1"/>
</dbReference>
<dbReference type="GO" id="GO:0046872">
    <property type="term" value="F:metal ion binding"/>
    <property type="evidence" value="ECO:0007669"/>
    <property type="project" value="UniProtKB-KW"/>
</dbReference>
<keyword evidence="7" id="KW-0238">DNA-binding</keyword>
<dbReference type="EMBL" id="FWXS01000008">
    <property type="protein sequence ID" value="SMC79616.1"/>
    <property type="molecule type" value="Genomic_DNA"/>
</dbReference>
<reference evidence="15 16" key="1">
    <citation type="submission" date="2017-04" db="EMBL/GenBank/DDBJ databases">
        <authorList>
            <person name="Afonso C.L."/>
            <person name="Miller P.J."/>
            <person name="Scott M.A."/>
            <person name="Spackman E."/>
            <person name="Goraichik I."/>
            <person name="Dimitrov K.M."/>
            <person name="Suarez D.L."/>
            <person name="Swayne D.E."/>
        </authorList>
    </citation>
    <scope>NUCLEOTIDE SEQUENCE [LARGE SCALE GENOMIC DNA]</scope>
    <source>
        <strain evidence="15 16">CGMCC 1.12708</strain>
    </source>
</reference>
<evidence type="ECO:0000256" key="12">
    <source>
        <dbReference type="ARBA" id="ARBA00044550"/>
    </source>
</evidence>
<dbReference type="Pfam" id="PF00270">
    <property type="entry name" value="DEAD"/>
    <property type="match status" value="1"/>
</dbReference>
<evidence type="ECO:0000259" key="14">
    <source>
        <dbReference type="PROSITE" id="PS51194"/>
    </source>
</evidence>
<dbReference type="Pfam" id="PF00271">
    <property type="entry name" value="Helicase_C"/>
    <property type="match status" value="1"/>
</dbReference>
<organism evidence="15 16">
    <name type="scientific">Moheibacter sediminis</name>
    <dbReference type="NCBI Taxonomy" id="1434700"/>
    <lineage>
        <taxon>Bacteria</taxon>
        <taxon>Pseudomonadati</taxon>
        <taxon>Bacteroidota</taxon>
        <taxon>Flavobacteriia</taxon>
        <taxon>Flavobacteriales</taxon>
        <taxon>Weeksellaceae</taxon>
        <taxon>Moheibacter</taxon>
    </lineage>
</organism>
<evidence type="ECO:0000256" key="9">
    <source>
        <dbReference type="ARBA" id="ARBA00034617"/>
    </source>
</evidence>
<dbReference type="CDD" id="cd17920">
    <property type="entry name" value="DEXHc_RecQ"/>
    <property type="match status" value="1"/>
</dbReference>
<evidence type="ECO:0000313" key="16">
    <source>
        <dbReference type="Proteomes" id="UP000192393"/>
    </source>
</evidence>
<dbReference type="GO" id="GO:0003677">
    <property type="term" value="F:DNA binding"/>
    <property type="evidence" value="ECO:0007669"/>
    <property type="project" value="UniProtKB-KW"/>
</dbReference>
<dbReference type="GO" id="GO:0005524">
    <property type="term" value="F:ATP binding"/>
    <property type="evidence" value="ECO:0007669"/>
    <property type="project" value="UniProtKB-KW"/>
</dbReference>
<dbReference type="PROSITE" id="PS51192">
    <property type="entry name" value="HELICASE_ATP_BIND_1"/>
    <property type="match status" value="1"/>
</dbReference>
<dbReference type="InterPro" id="IPR004589">
    <property type="entry name" value="DNA_helicase_ATP-dep_RecQ"/>
</dbReference>
<accession>A0A1W2C3D9</accession>
<dbReference type="GO" id="GO:0016787">
    <property type="term" value="F:hydrolase activity"/>
    <property type="evidence" value="ECO:0007669"/>
    <property type="project" value="UniProtKB-KW"/>
</dbReference>
<dbReference type="InterPro" id="IPR011545">
    <property type="entry name" value="DEAD/DEAH_box_helicase_dom"/>
</dbReference>
<keyword evidence="3" id="KW-0547">Nucleotide-binding</keyword>
<dbReference type="InterPro" id="IPR027417">
    <property type="entry name" value="P-loop_NTPase"/>
</dbReference>
<keyword evidence="2" id="KW-0479">Metal-binding</keyword>
<gene>
    <name evidence="15" type="ORF">SAMN06296427_108102</name>
</gene>
<dbReference type="InterPro" id="IPR032284">
    <property type="entry name" value="RecQ_Zn-bd"/>
</dbReference>
<dbReference type="InterPro" id="IPR001650">
    <property type="entry name" value="Helicase_C-like"/>
</dbReference>
<dbReference type="GO" id="GO:0006281">
    <property type="term" value="P:DNA repair"/>
    <property type="evidence" value="ECO:0007669"/>
    <property type="project" value="TreeGrafter"/>
</dbReference>
<feature type="domain" description="Helicase C-terminal" evidence="14">
    <location>
        <begin position="214"/>
        <end position="360"/>
    </location>
</feature>
<protein>
    <recommendedName>
        <fullName evidence="11">ATP-dependent DNA helicase RecQ</fullName>
        <ecNumber evidence="10">5.6.2.4</ecNumber>
    </recommendedName>
    <alternativeName>
        <fullName evidence="12">DNA 3'-5' helicase RecQ</fullName>
    </alternativeName>
</protein>
<dbReference type="EC" id="5.6.2.4" evidence="10"/>
<evidence type="ECO:0000256" key="8">
    <source>
        <dbReference type="ARBA" id="ARBA00023235"/>
    </source>
</evidence>
<evidence type="ECO:0000256" key="7">
    <source>
        <dbReference type="ARBA" id="ARBA00023125"/>
    </source>
</evidence>
<dbReference type="GO" id="GO:0005737">
    <property type="term" value="C:cytoplasm"/>
    <property type="evidence" value="ECO:0007669"/>
    <property type="project" value="TreeGrafter"/>
</dbReference>
<dbReference type="OrthoDB" id="9763310at2"/>
<evidence type="ECO:0000256" key="1">
    <source>
        <dbReference type="ARBA" id="ARBA00005446"/>
    </source>
</evidence>
<dbReference type="SUPFAM" id="SSF52540">
    <property type="entry name" value="P-loop containing nucleoside triphosphate hydrolases"/>
    <property type="match status" value="1"/>
</dbReference>
<comment type="similarity">
    <text evidence="1">Belongs to the helicase family. RecQ subfamily.</text>
</comment>
<evidence type="ECO:0000259" key="13">
    <source>
        <dbReference type="PROSITE" id="PS51192"/>
    </source>
</evidence>
<evidence type="ECO:0000256" key="6">
    <source>
        <dbReference type="ARBA" id="ARBA00022840"/>
    </source>
</evidence>
<dbReference type="InterPro" id="IPR036388">
    <property type="entry name" value="WH-like_DNA-bd_sf"/>
</dbReference>
<evidence type="ECO:0000313" key="15">
    <source>
        <dbReference type="EMBL" id="SMC79616.1"/>
    </source>
</evidence>
<sequence>MLKVNEILNKYWHYPDFIYPQKEIIESVLNKKDTLAILPTGGGKSLCYQIPAMANEGITLVISPLIALMQDQIQNLESRGIKAVSINSTLNQDEIALILAKCKLGDVKLLYIAPERLQSRTFIQAIQDLKIELIAVDEAHCISQWGHDFRPAYMKINQLRTLFPKATILALTATAPPKIKQEIISSLNLKDASVFEHSLKRENLTYTIVKSPDLLDALVYELQKNPGAAIIFARTREQTYKISQYLVEKGFDAEFFHAKLSLEEKNKKQKDWMQSDSQIMVSTNAFGMGIDKSNVRNVIHLDLPSSIEAYVQEAGRAGRDGKPAACTLFLQNNAIEKTENIFKSGLPNREEFSYISRMLYNHFEIGENERPEHQYNLDLIKFIKKFKLNKKRTLKTLEFLEQKEVLFINKFSTYSTARINSNPNQQQQSKKSRYRILEYLVRNHPGILSQEKSISEFLIALQLNKSVKKVRKILHQLNEEGFLDYNDRSIKKIIFIRPRETNYLQNNLWYEFERIQVLQWKRLQEMIYYTVQKGICREKLLLRYFGEKTAQNCGRCDVCKSENVELDSDLILIFLGETPKTLQEILAYFITSPKESVLVTLQELMDEELIETAGLDSYIKK</sequence>
<name>A0A1W2C3D9_9FLAO</name>
<keyword evidence="6" id="KW-0067">ATP-binding</keyword>
<dbReference type="SMART" id="SM00490">
    <property type="entry name" value="HELICc"/>
    <property type="match status" value="1"/>
</dbReference>
<proteinExistence type="inferred from homology"/>
<evidence type="ECO:0000256" key="3">
    <source>
        <dbReference type="ARBA" id="ARBA00022741"/>
    </source>
</evidence>
<keyword evidence="16" id="KW-1185">Reference proteome</keyword>
<feature type="domain" description="Helicase ATP-binding" evidence="13">
    <location>
        <begin position="25"/>
        <end position="193"/>
    </location>
</feature>
<dbReference type="AlphaFoldDB" id="A0A1W2C3D9"/>
<dbReference type="GO" id="GO:0030894">
    <property type="term" value="C:replisome"/>
    <property type="evidence" value="ECO:0007669"/>
    <property type="project" value="TreeGrafter"/>
</dbReference>
<keyword evidence="5 15" id="KW-0347">Helicase</keyword>